<dbReference type="PROSITE" id="PS50005">
    <property type="entry name" value="TPR"/>
    <property type="match status" value="1"/>
</dbReference>
<sequence>MSMKTGKGWIDIGKAGLADGFLENAMSSIEKLYAKLRKGSDGEADIQVQADVEKNIFKVLSYQAESAVAQGDFQRAVMCVQRCKDMLMKLPKETCYLSILCYNFGVETYEWKKYEQSSFWLSQSYDIGKMDMKYSVGKEMQAKVLRLLATTYFEWDCSLYLDKALKAISLANQDLCSTKSCPNNVLFSIVQENLHPAGFFLKVKILLKSGASDEDISSGITALPRFYITPYPRRLHCFVFCLAVAEFTHLEMSLDFCLNTAKLLLEHGRYERISKESLGFDFLKSVPERFESSPDLGKITLFHIEFLLQNKRELLAKQKIEEVIVGHYTGKQLLPEALNQLHIILWDRAAKHYEEKSYSEALHWYNYSVSFYTPGQIDQNLAKLQRNMASCYLHLKQVDKAKEAVKQAERCDPNSIFTKFSVYKIAMLENNTEKAMEAVIEMGKLAEKLSQHEDKLRVDKNTGSNLLSLAAQIALENDQQIVAIKALEYLSEHLQDCQQLFASLKCLVRLILSKVMAENAEKRDGDINSILTYLNLAHKKLAESFTEEKFTGDMRILEAHWFRKVAWNLAVQFKDSPEKMRDFFVLSFKLSQFCPSDKAVLIAQKTCLLMAAAVDLEMGRQQVTPSEQTELFSQALQHLQTCKEIWKVLKLTGDFAKDPTDTLLLLYEFEARSKLNDPTLHNLMESVWEQPQIEIKTLEIIASLAMESPARYPVLCKKALKSALNLHRKQAVIDAVKFSKCLHSLINISLPTGLTDLDTCVLQEVWHYFEDALSVVSSTDAYPEMEILWLMTRAWNTGIFQYTVGKYKEAEQWCGLGMHFLNHLGSLKKSYEGHVSVHRGI</sequence>
<evidence type="ECO:0000256" key="3">
    <source>
        <dbReference type="PROSITE-ProRule" id="PRU00339"/>
    </source>
</evidence>
<dbReference type="Gene3D" id="1.25.40.10">
    <property type="entry name" value="Tetratricopeptide repeat domain"/>
    <property type="match status" value="1"/>
</dbReference>
<keyword evidence="1" id="KW-0469">Meiosis</keyword>
<dbReference type="GO" id="GO:0000801">
    <property type="term" value="C:central element"/>
    <property type="evidence" value="ECO:0007669"/>
    <property type="project" value="TreeGrafter"/>
</dbReference>
<dbReference type="GO" id="GO:0007131">
    <property type="term" value="P:reciprocal meiotic recombination"/>
    <property type="evidence" value="ECO:0007669"/>
    <property type="project" value="TreeGrafter"/>
</dbReference>
<dbReference type="PANTHER" id="PTHR47083:SF1">
    <property type="entry name" value="TESTIS-EXPRESSED PROTEIN 11"/>
    <property type="match status" value="1"/>
</dbReference>
<feature type="repeat" description="TPR" evidence="3">
    <location>
        <begin position="382"/>
        <end position="415"/>
    </location>
</feature>
<evidence type="ECO:0000313" key="5">
    <source>
        <dbReference type="Proteomes" id="UP000197619"/>
    </source>
</evidence>
<dbReference type="SUPFAM" id="SSF48452">
    <property type="entry name" value="TPR-like"/>
    <property type="match status" value="1"/>
</dbReference>
<comment type="caution">
    <text evidence="4">The sequence shown here is derived from an EMBL/GenBank/DDBJ whole genome shotgun (WGS) entry which is preliminary data.</text>
</comment>
<organism evidence="4 5">
    <name type="scientific">Lonchura striata</name>
    <name type="common">white-rumped munia</name>
    <dbReference type="NCBI Taxonomy" id="40157"/>
    <lineage>
        <taxon>Eukaryota</taxon>
        <taxon>Metazoa</taxon>
        <taxon>Chordata</taxon>
        <taxon>Craniata</taxon>
        <taxon>Vertebrata</taxon>
        <taxon>Euteleostomi</taxon>
        <taxon>Archelosauria</taxon>
        <taxon>Archosauria</taxon>
        <taxon>Dinosauria</taxon>
        <taxon>Saurischia</taxon>
        <taxon>Theropoda</taxon>
        <taxon>Coelurosauria</taxon>
        <taxon>Aves</taxon>
        <taxon>Neognathae</taxon>
        <taxon>Neoaves</taxon>
        <taxon>Telluraves</taxon>
        <taxon>Australaves</taxon>
        <taxon>Passeriformes</taxon>
        <taxon>Passeroidea</taxon>
        <taxon>Estrildidae</taxon>
        <taxon>Estrildinae</taxon>
        <taxon>Lonchura</taxon>
    </lineage>
</organism>
<name>A0A218UKP6_9PASE</name>
<keyword evidence="5" id="KW-1185">Reference proteome</keyword>
<evidence type="ECO:0000256" key="1">
    <source>
        <dbReference type="ARBA" id="ARBA00023254"/>
    </source>
</evidence>
<dbReference type="GO" id="GO:0007060">
    <property type="term" value="P:male meiosis chromosome segregation"/>
    <property type="evidence" value="ECO:0007669"/>
    <property type="project" value="TreeGrafter"/>
</dbReference>
<dbReference type="AlphaFoldDB" id="A0A218UKP6"/>
<dbReference type="Pfam" id="PF08631">
    <property type="entry name" value="SPO22"/>
    <property type="match status" value="2"/>
</dbReference>
<evidence type="ECO:0000256" key="2">
    <source>
        <dbReference type="ARBA" id="ARBA00031845"/>
    </source>
</evidence>
<protein>
    <recommendedName>
        <fullName evidence="2">Protein ZIP4 homolog</fullName>
    </recommendedName>
</protein>
<dbReference type="GO" id="GO:0007130">
    <property type="term" value="P:synaptonemal complex assembly"/>
    <property type="evidence" value="ECO:0007669"/>
    <property type="project" value="TreeGrafter"/>
</dbReference>
<proteinExistence type="predicted"/>
<reference evidence="4 5" key="1">
    <citation type="submission" date="2017-05" db="EMBL/GenBank/DDBJ databases">
        <title>Genome of assembly of the Bengalese finch, Lonchura striata domestica.</title>
        <authorList>
            <person name="Colquitt B.M."/>
            <person name="Brainard M.S."/>
        </authorList>
    </citation>
    <scope>NUCLEOTIDE SEQUENCE [LARGE SCALE GENOMIC DNA]</scope>
    <source>
        <strain evidence="4">White83orange57</strain>
    </source>
</reference>
<dbReference type="InterPro" id="IPR019734">
    <property type="entry name" value="TPR_rpt"/>
</dbReference>
<dbReference type="EMBL" id="MUZQ01000241">
    <property type="protein sequence ID" value="OWK54314.1"/>
    <property type="molecule type" value="Genomic_DNA"/>
</dbReference>
<accession>A0A218UKP6</accession>
<dbReference type="InterPro" id="IPR011990">
    <property type="entry name" value="TPR-like_helical_dom_sf"/>
</dbReference>
<evidence type="ECO:0000313" key="4">
    <source>
        <dbReference type="EMBL" id="OWK54314.1"/>
    </source>
</evidence>
<keyword evidence="3" id="KW-0802">TPR repeat</keyword>
<dbReference type="Proteomes" id="UP000197619">
    <property type="component" value="Unassembled WGS sequence"/>
</dbReference>
<dbReference type="InterPro" id="IPR013940">
    <property type="entry name" value="Spo22/ZIP4/TEX11"/>
</dbReference>
<dbReference type="InterPro" id="IPR042861">
    <property type="entry name" value="TEX11"/>
</dbReference>
<dbReference type="SMART" id="SM00028">
    <property type="entry name" value="TPR"/>
    <property type="match status" value="2"/>
</dbReference>
<gene>
    <name evidence="4" type="primary">TEX11</name>
    <name evidence="4" type="ORF">RLOC_00004952</name>
</gene>
<dbReference type="PANTHER" id="PTHR47083">
    <property type="entry name" value="TESTIS-EXPRESSED PROTEIN 11"/>
    <property type="match status" value="1"/>
</dbReference>